<name>A0A3P3W0V6_9MICO</name>
<protein>
    <recommendedName>
        <fullName evidence="5">Putative 3-methyladenine DNA glycosylase</fullName>
        <ecNumber evidence="5">3.2.2.-</ecNumber>
    </recommendedName>
</protein>
<dbReference type="InterPro" id="IPR036995">
    <property type="entry name" value="MPG_sf"/>
</dbReference>
<sequence length="230" mass="24342">MITGVAVREELARLHPAEAAPRLLGARLRAFGPAGEVMLRLTEVEAYAGAEDPGSHGHRGQTPRNATMFGEAARLYVYFNYGMHMCCNVVVGESGASAGVLLRGAEVTGGVELARLRRESFRGPAASRVPDLALARGPGNLGRALGADLADNGQDLATSHPRGTSEHGFELALLDAAEHRRLADDIRSSLRTGVSGAGGLDPFHWRYWLEGAGGVSPYRAHPSVRAARDA</sequence>
<evidence type="ECO:0000256" key="4">
    <source>
        <dbReference type="ARBA" id="ARBA00023204"/>
    </source>
</evidence>
<evidence type="ECO:0000256" key="5">
    <source>
        <dbReference type="HAMAP-Rule" id="MF_00527"/>
    </source>
</evidence>
<dbReference type="EMBL" id="RQVS01000003">
    <property type="protein sequence ID" value="RRJ87978.1"/>
    <property type="molecule type" value="Genomic_DNA"/>
</dbReference>
<keyword evidence="7" id="KW-1185">Reference proteome</keyword>
<dbReference type="Proteomes" id="UP000274391">
    <property type="component" value="Unassembled WGS sequence"/>
</dbReference>
<dbReference type="NCBIfam" id="TIGR00567">
    <property type="entry name" value="3mg"/>
    <property type="match status" value="1"/>
</dbReference>
<evidence type="ECO:0000256" key="3">
    <source>
        <dbReference type="ARBA" id="ARBA00022801"/>
    </source>
</evidence>
<evidence type="ECO:0000256" key="2">
    <source>
        <dbReference type="ARBA" id="ARBA00022763"/>
    </source>
</evidence>
<evidence type="ECO:0000256" key="1">
    <source>
        <dbReference type="ARBA" id="ARBA00009232"/>
    </source>
</evidence>
<dbReference type="InterPro" id="IPR003180">
    <property type="entry name" value="MPG"/>
</dbReference>
<keyword evidence="3 5" id="KW-0378">Hydrolase</keyword>
<dbReference type="GO" id="GO:0003905">
    <property type="term" value="F:alkylbase DNA N-glycosylase activity"/>
    <property type="evidence" value="ECO:0007669"/>
    <property type="project" value="InterPro"/>
</dbReference>
<dbReference type="RefSeq" id="WP_124970152.1">
    <property type="nucleotide sequence ID" value="NZ_RQVS01000003.1"/>
</dbReference>
<dbReference type="PANTHER" id="PTHR10429">
    <property type="entry name" value="DNA-3-METHYLADENINE GLYCOSYLASE"/>
    <property type="match status" value="1"/>
</dbReference>
<dbReference type="AlphaFoldDB" id="A0A3P3W0V6"/>
<dbReference type="InterPro" id="IPR011034">
    <property type="entry name" value="Formyl_transferase-like_C_sf"/>
</dbReference>
<dbReference type="Gene3D" id="3.10.300.10">
    <property type="entry name" value="Methylpurine-DNA glycosylase (MPG)"/>
    <property type="match status" value="1"/>
</dbReference>
<dbReference type="NCBIfam" id="NF002003">
    <property type="entry name" value="PRK00802.1-3"/>
    <property type="match status" value="1"/>
</dbReference>
<dbReference type="PANTHER" id="PTHR10429:SF0">
    <property type="entry name" value="DNA-3-METHYLADENINE GLYCOSYLASE"/>
    <property type="match status" value="1"/>
</dbReference>
<dbReference type="EC" id="3.2.2.-" evidence="5"/>
<evidence type="ECO:0000313" key="6">
    <source>
        <dbReference type="EMBL" id="RRJ87978.1"/>
    </source>
</evidence>
<comment type="similarity">
    <text evidence="1 5">Belongs to the DNA glycosylase MPG family.</text>
</comment>
<dbReference type="GO" id="GO:0006284">
    <property type="term" value="P:base-excision repair"/>
    <property type="evidence" value="ECO:0007669"/>
    <property type="project" value="InterPro"/>
</dbReference>
<dbReference type="SUPFAM" id="SSF50486">
    <property type="entry name" value="FMT C-terminal domain-like"/>
    <property type="match status" value="1"/>
</dbReference>
<dbReference type="OrthoDB" id="9794313at2"/>
<accession>A0A3P3W0V6</accession>
<organism evidence="6 7">
    <name type="scientific">Gulosibacter macacae</name>
    <dbReference type="NCBI Taxonomy" id="2488791"/>
    <lineage>
        <taxon>Bacteria</taxon>
        <taxon>Bacillati</taxon>
        <taxon>Actinomycetota</taxon>
        <taxon>Actinomycetes</taxon>
        <taxon>Micrococcales</taxon>
        <taxon>Microbacteriaceae</taxon>
        <taxon>Gulosibacter</taxon>
    </lineage>
</organism>
<dbReference type="Pfam" id="PF02245">
    <property type="entry name" value="Pur_DNA_glyco"/>
    <property type="match status" value="1"/>
</dbReference>
<keyword evidence="2 5" id="KW-0227">DNA damage</keyword>
<dbReference type="HAMAP" id="MF_00527">
    <property type="entry name" value="3MGH"/>
    <property type="match status" value="1"/>
</dbReference>
<gene>
    <name evidence="6" type="ORF">EG850_03775</name>
</gene>
<dbReference type="GO" id="GO:0003677">
    <property type="term" value="F:DNA binding"/>
    <property type="evidence" value="ECO:0007669"/>
    <property type="project" value="InterPro"/>
</dbReference>
<proteinExistence type="inferred from homology"/>
<keyword evidence="6" id="KW-0326">Glycosidase</keyword>
<reference evidence="6 7" key="1">
    <citation type="submission" date="2018-11" db="EMBL/GenBank/DDBJ databases">
        <title>YIM 102482-1 draft genome.</title>
        <authorList>
            <person name="Li G."/>
            <person name="Jiang Y."/>
        </authorList>
    </citation>
    <scope>NUCLEOTIDE SEQUENCE [LARGE SCALE GENOMIC DNA]</scope>
    <source>
        <strain evidence="6 7">YIM 102482-1</strain>
    </source>
</reference>
<keyword evidence="4 5" id="KW-0234">DNA repair</keyword>
<comment type="caution">
    <text evidence="6">The sequence shown here is derived from an EMBL/GenBank/DDBJ whole genome shotgun (WGS) entry which is preliminary data.</text>
</comment>
<evidence type="ECO:0000313" key="7">
    <source>
        <dbReference type="Proteomes" id="UP000274391"/>
    </source>
</evidence>